<dbReference type="GO" id="GO:0033615">
    <property type="term" value="P:mitochondrial proton-transporting ATP synthase complex assembly"/>
    <property type="evidence" value="ECO:0007669"/>
    <property type="project" value="TreeGrafter"/>
</dbReference>
<reference evidence="9" key="1">
    <citation type="submission" date="2011-02" db="EMBL/GenBank/DDBJ databases">
        <title>The Genome Sequence of Capsaspora owczarzaki ATCC 30864.</title>
        <authorList>
            <person name="Russ C."/>
            <person name="Cuomo C."/>
            <person name="Burger G."/>
            <person name="Gray M.W."/>
            <person name="Holland P.W.H."/>
            <person name="King N."/>
            <person name="Lang F.B.F."/>
            <person name="Roger A.J."/>
            <person name="Ruiz-Trillo I."/>
            <person name="Young S.K."/>
            <person name="Zeng Q."/>
            <person name="Gargeya S."/>
            <person name="Alvarado L."/>
            <person name="Berlin A."/>
            <person name="Chapman S.B."/>
            <person name="Chen Z."/>
            <person name="Freedman E."/>
            <person name="Gellesch M."/>
            <person name="Goldberg J."/>
            <person name="Griggs A."/>
            <person name="Gujja S."/>
            <person name="Heilman E."/>
            <person name="Heiman D."/>
            <person name="Howarth C."/>
            <person name="Mehta T."/>
            <person name="Neiman D."/>
            <person name="Pearson M."/>
            <person name="Roberts A."/>
            <person name="Saif S."/>
            <person name="Shea T."/>
            <person name="Shenoy N."/>
            <person name="Sisk P."/>
            <person name="Stolte C."/>
            <person name="Sykes S."/>
            <person name="White J."/>
            <person name="Yandava C."/>
            <person name="Haas B."/>
            <person name="Nusbaum C."/>
            <person name="Birren B."/>
        </authorList>
    </citation>
    <scope>NUCLEOTIDE SEQUENCE</scope>
    <source>
        <strain evidence="9">ATCC 30864</strain>
    </source>
</reference>
<sequence>MQVGSVVLQMIASHLLLRSAPALFGRARAALAAMSATATAATTAATAATAATATTGATIAAPVAAFMSTGAAAGESSVADKYRLKIEQRKRELAAQQQQQQANGQQASAQPTAADAQSQQQLAWEKAEAEIVRFFERTQPGYEAAYKEIQAKEAEFARAEAARQAANDLVAPTAAAATSTSAPTPTPSATPSAKALSPEAQAEAIKKAPFLPSYMQPLSSLIPADVIANGSRSDIIAAWNAAHLGKPDHFASVMPAEAYRRLTSRSRRNSRFVLPVPRGEGFEWMVAEFTNASLLFTSLLDYQTHQEHASSLLSVTFFTDGVLEKHGIALQRAYADHKKLPRELAESLLRNIAHVYLAPGSTGAVSNIALARRGQGAEGLYGFVETFNQQPKQFDFNILLDELKARGLLQL</sequence>
<dbReference type="STRING" id="595528.A0A0D2W1J2"/>
<feature type="compositionally biased region" description="Low complexity" evidence="6">
    <location>
        <begin position="94"/>
        <end position="110"/>
    </location>
</feature>
<keyword evidence="4" id="KW-0496">Mitochondrion</keyword>
<evidence type="ECO:0000256" key="5">
    <source>
        <dbReference type="SAM" id="Coils"/>
    </source>
</evidence>
<evidence type="ECO:0000256" key="4">
    <source>
        <dbReference type="ARBA" id="ARBA00023128"/>
    </source>
</evidence>
<evidence type="ECO:0000256" key="2">
    <source>
        <dbReference type="ARBA" id="ARBA00009116"/>
    </source>
</evidence>
<keyword evidence="5" id="KW-0175">Coiled coil</keyword>
<evidence type="ECO:0000256" key="3">
    <source>
        <dbReference type="ARBA" id="ARBA00022946"/>
    </source>
</evidence>
<dbReference type="PhylomeDB" id="A0A0D2W1J2"/>
<dbReference type="EMBL" id="KE346376">
    <property type="protein sequence ID" value="KJE98172.1"/>
    <property type="molecule type" value="Genomic_DNA"/>
</dbReference>
<evidence type="ECO:0000256" key="6">
    <source>
        <dbReference type="SAM" id="MobiDB-lite"/>
    </source>
</evidence>
<dbReference type="PANTHER" id="PTHR13126">
    <property type="entry name" value="CHAPERONE ATP11"/>
    <property type="match status" value="1"/>
</dbReference>
<evidence type="ECO:0000313" key="8">
    <source>
        <dbReference type="EMBL" id="KJE98172.1"/>
    </source>
</evidence>
<dbReference type="InterPro" id="IPR010591">
    <property type="entry name" value="ATP11"/>
</dbReference>
<dbReference type="eggNOG" id="KOG3281">
    <property type="taxonomic scope" value="Eukaryota"/>
</dbReference>
<dbReference type="Pfam" id="PF06644">
    <property type="entry name" value="ATP11"/>
    <property type="match status" value="1"/>
</dbReference>
<dbReference type="InParanoid" id="A0A0D2W1J2"/>
<comment type="similarity">
    <text evidence="2">Belongs to the ATP11 family.</text>
</comment>
<proteinExistence type="inferred from homology"/>
<dbReference type="GO" id="GO:0005739">
    <property type="term" value="C:mitochondrion"/>
    <property type="evidence" value="ECO:0007669"/>
    <property type="project" value="UniProtKB-SubCell"/>
</dbReference>
<evidence type="ECO:0000256" key="1">
    <source>
        <dbReference type="ARBA" id="ARBA00004173"/>
    </source>
</evidence>
<dbReference type="AlphaFoldDB" id="A0A0D2W1J2"/>
<feature type="signal peptide" evidence="7">
    <location>
        <begin position="1"/>
        <end position="22"/>
    </location>
</feature>
<evidence type="ECO:0000256" key="7">
    <source>
        <dbReference type="SAM" id="SignalP"/>
    </source>
</evidence>
<accession>A0A0D2W1J2</accession>
<feature type="coiled-coil region" evidence="5">
    <location>
        <begin position="142"/>
        <end position="169"/>
    </location>
</feature>
<keyword evidence="7" id="KW-0732">Signal</keyword>
<dbReference type="PANTHER" id="PTHR13126:SF0">
    <property type="entry name" value="ATP SYNTHASE MITOCHONDRIAL F1 COMPLEX ASSEMBLY FACTOR 1"/>
    <property type="match status" value="1"/>
</dbReference>
<organism evidence="8 9">
    <name type="scientific">Capsaspora owczarzaki (strain ATCC 30864)</name>
    <dbReference type="NCBI Taxonomy" id="595528"/>
    <lineage>
        <taxon>Eukaryota</taxon>
        <taxon>Filasterea</taxon>
        <taxon>Capsaspora</taxon>
    </lineage>
</organism>
<dbReference type="OrthoDB" id="16535at2759"/>
<dbReference type="Proteomes" id="UP000008743">
    <property type="component" value="Unassembled WGS sequence"/>
</dbReference>
<evidence type="ECO:0000313" key="9">
    <source>
        <dbReference type="Proteomes" id="UP000008743"/>
    </source>
</evidence>
<feature type="region of interest" description="Disordered" evidence="6">
    <location>
        <begin position="93"/>
        <end position="121"/>
    </location>
</feature>
<protein>
    <submittedName>
        <fullName evidence="8">Uncharacterized protein</fullName>
    </submittedName>
</protein>
<feature type="region of interest" description="Disordered" evidence="6">
    <location>
        <begin position="172"/>
        <end position="197"/>
    </location>
</feature>
<comment type="subcellular location">
    <subcellularLocation>
        <location evidence="1">Mitochondrion</location>
    </subcellularLocation>
</comment>
<name>A0A0D2W1J2_CAPO3</name>
<keyword evidence="3" id="KW-0809">Transit peptide</keyword>
<keyword evidence="9" id="KW-1185">Reference proteome</keyword>
<feature type="chain" id="PRO_5002254658" evidence="7">
    <location>
        <begin position="23"/>
        <end position="411"/>
    </location>
</feature>
<gene>
    <name evidence="8" type="ORF">CAOG_008179</name>
</gene>